<protein>
    <submittedName>
        <fullName evidence="2">PIN domain-containing protein</fullName>
    </submittedName>
</protein>
<dbReference type="InterPro" id="IPR002716">
    <property type="entry name" value="PIN_dom"/>
</dbReference>
<dbReference type="Gene3D" id="3.40.50.1010">
    <property type="entry name" value="5'-nuclease"/>
    <property type="match status" value="1"/>
</dbReference>
<dbReference type="RefSeq" id="WP_345168312.1">
    <property type="nucleotide sequence ID" value="NZ_BAABGX010000003.1"/>
</dbReference>
<evidence type="ECO:0000313" key="2">
    <source>
        <dbReference type="EMBL" id="GAA4312574.1"/>
    </source>
</evidence>
<evidence type="ECO:0000313" key="3">
    <source>
        <dbReference type="Proteomes" id="UP001501844"/>
    </source>
</evidence>
<sequence>MADIFIDTDVCLDLLAQRDPHYTYAASLFTMADKGEITLYVSSLSFSNLNYLLSRQYSIAEARRILSKFKVLVKVLAVDDKIIELALHSKFTDFEDAIQYFTAIETGITVLLTRNLKDYKKAEITVQTPELYLKPITGKSF</sequence>
<organism evidence="2 3">
    <name type="scientific">Nibribacter koreensis</name>
    <dbReference type="NCBI Taxonomy" id="1084519"/>
    <lineage>
        <taxon>Bacteria</taxon>
        <taxon>Pseudomonadati</taxon>
        <taxon>Bacteroidota</taxon>
        <taxon>Cytophagia</taxon>
        <taxon>Cytophagales</taxon>
        <taxon>Hymenobacteraceae</taxon>
        <taxon>Nibribacter</taxon>
    </lineage>
</organism>
<gene>
    <name evidence="2" type="ORF">GCM10023183_31700</name>
</gene>
<dbReference type="SUPFAM" id="SSF88723">
    <property type="entry name" value="PIN domain-like"/>
    <property type="match status" value="1"/>
</dbReference>
<keyword evidence="3" id="KW-1185">Reference proteome</keyword>
<accession>A0ABP8FWP8</accession>
<reference evidence="3" key="1">
    <citation type="journal article" date="2019" name="Int. J. Syst. Evol. Microbiol.">
        <title>The Global Catalogue of Microorganisms (GCM) 10K type strain sequencing project: providing services to taxonomists for standard genome sequencing and annotation.</title>
        <authorList>
            <consortium name="The Broad Institute Genomics Platform"/>
            <consortium name="The Broad Institute Genome Sequencing Center for Infectious Disease"/>
            <person name="Wu L."/>
            <person name="Ma J."/>
        </authorList>
    </citation>
    <scope>NUCLEOTIDE SEQUENCE [LARGE SCALE GENOMIC DNA]</scope>
    <source>
        <strain evidence="3">JCM 17917</strain>
    </source>
</reference>
<feature type="domain" description="PIN" evidence="1">
    <location>
        <begin position="4"/>
        <end position="116"/>
    </location>
</feature>
<dbReference type="CDD" id="cd09854">
    <property type="entry name" value="PIN_VapC-like"/>
    <property type="match status" value="1"/>
</dbReference>
<dbReference type="Pfam" id="PF13470">
    <property type="entry name" value="PIN_3"/>
    <property type="match status" value="1"/>
</dbReference>
<name>A0ABP8FWP8_9BACT</name>
<evidence type="ECO:0000259" key="1">
    <source>
        <dbReference type="Pfam" id="PF13470"/>
    </source>
</evidence>
<dbReference type="InterPro" id="IPR029060">
    <property type="entry name" value="PIN-like_dom_sf"/>
</dbReference>
<proteinExistence type="predicted"/>
<dbReference type="EMBL" id="BAABGX010000003">
    <property type="protein sequence ID" value="GAA4312574.1"/>
    <property type="molecule type" value="Genomic_DNA"/>
</dbReference>
<comment type="caution">
    <text evidence="2">The sequence shown here is derived from an EMBL/GenBank/DDBJ whole genome shotgun (WGS) entry which is preliminary data.</text>
</comment>
<dbReference type="Proteomes" id="UP001501844">
    <property type="component" value="Unassembled WGS sequence"/>
</dbReference>